<gene>
    <name evidence="1" type="ORF">S01H4_61260</name>
</gene>
<comment type="caution">
    <text evidence="1">The sequence shown here is derived from an EMBL/GenBank/DDBJ whole genome shotgun (WGS) entry which is preliminary data.</text>
</comment>
<reference evidence="1" key="1">
    <citation type="journal article" date="2014" name="Front. Microbiol.">
        <title>High frequency of phylogenetically diverse reductive dehalogenase-homologous genes in deep subseafloor sedimentary metagenomes.</title>
        <authorList>
            <person name="Kawai M."/>
            <person name="Futagami T."/>
            <person name="Toyoda A."/>
            <person name="Takaki Y."/>
            <person name="Nishi S."/>
            <person name="Hori S."/>
            <person name="Arai W."/>
            <person name="Tsubouchi T."/>
            <person name="Morono Y."/>
            <person name="Uchiyama I."/>
            <person name="Ito T."/>
            <person name="Fujiyama A."/>
            <person name="Inagaki F."/>
            <person name="Takami H."/>
        </authorList>
    </citation>
    <scope>NUCLEOTIDE SEQUENCE</scope>
    <source>
        <strain evidence="1">Expedition CK06-06</strain>
    </source>
</reference>
<protein>
    <submittedName>
        <fullName evidence="1">Uncharacterized protein</fullName>
    </submittedName>
</protein>
<dbReference type="AlphaFoldDB" id="X1DMC8"/>
<proteinExistence type="predicted"/>
<feature type="non-terminal residue" evidence="1">
    <location>
        <position position="51"/>
    </location>
</feature>
<accession>X1DMC8</accession>
<evidence type="ECO:0000313" key="1">
    <source>
        <dbReference type="EMBL" id="GAH09420.1"/>
    </source>
</evidence>
<organism evidence="1">
    <name type="scientific">marine sediment metagenome</name>
    <dbReference type="NCBI Taxonomy" id="412755"/>
    <lineage>
        <taxon>unclassified sequences</taxon>
        <taxon>metagenomes</taxon>
        <taxon>ecological metagenomes</taxon>
    </lineage>
</organism>
<name>X1DMC8_9ZZZZ</name>
<sequence length="51" mass="6128">MKLNEKSEKVKKINMESKYTINKDWRLILDKDSIDKYVTKCANYINKNFKG</sequence>
<dbReference type="EMBL" id="BART01036284">
    <property type="protein sequence ID" value="GAH09420.1"/>
    <property type="molecule type" value="Genomic_DNA"/>
</dbReference>